<dbReference type="WBParaSite" id="SPAL_0001693900.1">
    <property type="protein sequence ID" value="SPAL_0001693900.1"/>
    <property type="gene ID" value="SPAL_0001693900"/>
</dbReference>
<evidence type="ECO:0000256" key="1">
    <source>
        <dbReference type="SAM" id="MobiDB-lite"/>
    </source>
</evidence>
<dbReference type="Proteomes" id="UP000046392">
    <property type="component" value="Unplaced"/>
</dbReference>
<feature type="transmembrane region" description="Helical" evidence="2">
    <location>
        <begin position="594"/>
        <end position="616"/>
    </location>
</feature>
<evidence type="ECO:0000256" key="2">
    <source>
        <dbReference type="SAM" id="Phobius"/>
    </source>
</evidence>
<proteinExistence type="predicted"/>
<keyword evidence="2" id="KW-0812">Transmembrane</keyword>
<evidence type="ECO:0000313" key="3">
    <source>
        <dbReference type="Proteomes" id="UP000046392"/>
    </source>
</evidence>
<organism evidence="3 4">
    <name type="scientific">Strongyloides papillosus</name>
    <name type="common">Intestinal threadworm</name>
    <dbReference type="NCBI Taxonomy" id="174720"/>
    <lineage>
        <taxon>Eukaryota</taxon>
        <taxon>Metazoa</taxon>
        <taxon>Ecdysozoa</taxon>
        <taxon>Nematoda</taxon>
        <taxon>Chromadorea</taxon>
        <taxon>Rhabditida</taxon>
        <taxon>Tylenchina</taxon>
        <taxon>Panagrolaimomorpha</taxon>
        <taxon>Strongyloidoidea</taxon>
        <taxon>Strongyloididae</taxon>
        <taxon>Strongyloides</taxon>
    </lineage>
</organism>
<keyword evidence="2" id="KW-0472">Membrane</keyword>
<dbReference type="AlphaFoldDB" id="A0A0N5CGG2"/>
<feature type="compositionally biased region" description="Polar residues" evidence="1">
    <location>
        <begin position="648"/>
        <end position="668"/>
    </location>
</feature>
<sequence>MWILIFLLISQSLTEKSIWDGNKRGLEFFRDVTFMDNDQNIFWQGDISRKGKTLIKDITFLKYVTLRNVKILEVDINKYVPRITGVHFQIKNGNKRQSVIMRGTQSKKRVAYTFNIIKCQISFCDVGFKYMTDSKGTDMLHVKLNDLKGIFYLKFVTNDMILRLDKFNIDGYNFPLILCPYKNWVNKYSGTTFVPYERNGIEFSSLRGHQILLPGYPRNDDIDVFVCGYINYEDGSQLTIGHEIAIKDYYSTGSIKSISDFQHIWKCSEGEAAADYYYFIHTYNVEGNHKMRQITKDSVNKNKFYYNDIMYLYKKADTRNLMNMKNGIQDDYVMKQINPTCKWKLPHLKYKLRLVSFDGSGFYDSGDYTNIINIHKDTLNKNTYYKCEIVIEEAAKYPFLSNYYDKVMDVVLVSRDDYGNKIFHDKIKFDDTYDGFKKYECEVRHKNDDFWYGYPSEILSFLTISSDIPVTYEDDTWRLKDDVIVQCQRNISNIGEIDSIRVHLSKNVFIGYSNVTNSSMFSVDGDFVTLRNRNLMKINKQEDVDIKYLITQCNYKVKGEKKTVIIENNPILKMTKINKKVYEDNRSSNALIKIGLIIGILMLLVLIILIIVLLHIDKNMDENRRGDSDSSLSTSDSTTNFSTSSLSGMPSKNTTAKKTQSKVSKINK</sequence>
<accession>A0A0N5CGG2</accession>
<protein>
    <submittedName>
        <fullName evidence="4">Ig-like domain-containing protein</fullName>
    </submittedName>
</protein>
<keyword evidence="2" id="KW-1133">Transmembrane helix</keyword>
<name>A0A0N5CGG2_STREA</name>
<keyword evidence="3" id="KW-1185">Reference proteome</keyword>
<reference evidence="4" key="1">
    <citation type="submission" date="2017-02" db="UniProtKB">
        <authorList>
            <consortium name="WormBaseParasite"/>
        </authorList>
    </citation>
    <scope>IDENTIFICATION</scope>
</reference>
<feature type="compositionally biased region" description="Low complexity" evidence="1">
    <location>
        <begin position="629"/>
        <end position="647"/>
    </location>
</feature>
<feature type="region of interest" description="Disordered" evidence="1">
    <location>
        <begin position="624"/>
        <end position="668"/>
    </location>
</feature>
<evidence type="ECO:0000313" key="4">
    <source>
        <dbReference type="WBParaSite" id="SPAL_0001693900.1"/>
    </source>
</evidence>